<dbReference type="InterPro" id="IPR005471">
    <property type="entry name" value="Tscrpt_reg_IclR_N"/>
</dbReference>
<accession>A0A4R2HI34</accession>
<dbReference type="SUPFAM" id="SSF46785">
    <property type="entry name" value="Winged helix' DNA-binding domain"/>
    <property type="match status" value="1"/>
</dbReference>
<gene>
    <name evidence="3" type="ORF">EV652_107496</name>
</gene>
<organism evidence="3 4">
    <name type="scientific">Kribbella steppae</name>
    <dbReference type="NCBI Taxonomy" id="2512223"/>
    <lineage>
        <taxon>Bacteria</taxon>
        <taxon>Bacillati</taxon>
        <taxon>Actinomycetota</taxon>
        <taxon>Actinomycetes</taxon>
        <taxon>Propionibacteriales</taxon>
        <taxon>Kribbellaceae</taxon>
        <taxon>Kribbella</taxon>
    </lineage>
</organism>
<dbReference type="InterPro" id="IPR036388">
    <property type="entry name" value="WH-like_DNA-bd_sf"/>
</dbReference>
<dbReference type="InterPro" id="IPR043129">
    <property type="entry name" value="ATPase_NBD"/>
</dbReference>
<keyword evidence="3" id="KW-0418">Kinase</keyword>
<dbReference type="Pfam" id="PF00480">
    <property type="entry name" value="ROK"/>
    <property type="match status" value="2"/>
</dbReference>
<protein>
    <submittedName>
        <fullName evidence="3">Putative NBD/HSP70 family sugar kinase</fullName>
    </submittedName>
</protein>
<keyword evidence="3" id="KW-0808">Transferase</keyword>
<dbReference type="Proteomes" id="UP000294508">
    <property type="component" value="Unassembled WGS sequence"/>
</dbReference>
<reference evidence="3 4" key="1">
    <citation type="journal article" date="2015" name="Stand. Genomic Sci.">
        <title>Genomic Encyclopedia of Bacterial and Archaeal Type Strains, Phase III: the genomes of soil and plant-associated and newly described type strains.</title>
        <authorList>
            <person name="Whitman W.B."/>
            <person name="Woyke T."/>
            <person name="Klenk H.P."/>
            <person name="Zhou Y."/>
            <person name="Lilburn T.G."/>
            <person name="Beck B.J."/>
            <person name="De Vos P."/>
            <person name="Vandamme P."/>
            <person name="Eisen J.A."/>
            <person name="Garrity G."/>
            <person name="Hugenholtz P."/>
            <person name="Kyrpides N.C."/>
        </authorList>
    </citation>
    <scope>NUCLEOTIDE SEQUENCE [LARGE SCALE GENOMIC DNA]</scope>
    <source>
        <strain evidence="3 4">VKM Ac-2572</strain>
    </source>
</reference>
<dbReference type="PANTHER" id="PTHR18964:SF149">
    <property type="entry name" value="BIFUNCTIONAL UDP-N-ACETYLGLUCOSAMINE 2-EPIMERASE_N-ACETYLMANNOSAMINE KINASE"/>
    <property type="match status" value="1"/>
</dbReference>
<dbReference type="Gene3D" id="1.10.10.10">
    <property type="entry name" value="Winged helix-like DNA-binding domain superfamily/Winged helix DNA-binding domain"/>
    <property type="match status" value="1"/>
</dbReference>
<evidence type="ECO:0000259" key="2">
    <source>
        <dbReference type="Pfam" id="PF09339"/>
    </source>
</evidence>
<dbReference type="InterPro" id="IPR036390">
    <property type="entry name" value="WH_DNA-bd_sf"/>
</dbReference>
<dbReference type="EMBL" id="SLWN01000007">
    <property type="protein sequence ID" value="TCO26603.1"/>
    <property type="molecule type" value="Genomic_DNA"/>
</dbReference>
<sequence length="369" mass="38516">MPAVSGNAQVLRRLNGVAVLRALHGAESMTFADLTASTSLSRPTVEDAMADLIEEGLAVEISPATDGRRPVGRPAKRYQFRTDAGYVLGADISVRSIRVLTADLRGALLATSETTIDPGLPAADRLDVARRALKDALLEAEIRKSDLWTIGVATTGVIDPAGRVTKSTRLADWAGTDVATALRGIGRADVVVGNDARLAALAEHWLGAATDVSTFVNVLAGATTAAGVVIDGEVYHGRHGASGEIGVLAESGWQQAVDALGNEGGAELFRRAAEGDRRALAATQNFTRHLAPGLAALVLAFDPDCVVIAGELSGVGETLTAPLEAHLKSVCVFPLEVRSSKLGPEAAALGAVRLALDRVESRLFNLDRR</sequence>
<comment type="similarity">
    <text evidence="1">Belongs to the ROK (NagC/XylR) family.</text>
</comment>
<comment type="caution">
    <text evidence="3">The sequence shown here is derived from an EMBL/GenBank/DDBJ whole genome shotgun (WGS) entry which is preliminary data.</text>
</comment>
<proteinExistence type="inferred from homology"/>
<name>A0A4R2HI34_9ACTN</name>
<dbReference type="Gene3D" id="3.30.420.40">
    <property type="match status" value="3"/>
</dbReference>
<feature type="domain" description="HTH iclR-type" evidence="2">
    <location>
        <begin position="15"/>
        <end position="58"/>
    </location>
</feature>
<dbReference type="OrthoDB" id="3523179at2"/>
<dbReference type="InterPro" id="IPR000600">
    <property type="entry name" value="ROK"/>
</dbReference>
<dbReference type="Pfam" id="PF09339">
    <property type="entry name" value="HTH_IclR"/>
    <property type="match status" value="1"/>
</dbReference>
<dbReference type="AlphaFoldDB" id="A0A4R2HI34"/>
<evidence type="ECO:0000313" key="3">
    <source>
        <dbReference type="EMBL" id="TCO26603.1"/>
    </source>
</evidence>
<dbReference type="RefSeq" id="WP_132211211.1">
    <property type="nucleotide sequence ID" value="NZ_SLWN01000007.1"/>
</dbReference>
<dbReference type="PANTHER" id="PTHR18964">
    <property type="entry name" value="ROK (REPRESSOR, ORF, KINASE) FAMILY"/>
    <property type="match status" value="1"/>
</dbReference>
<evidence type="ECO:0000313" key="4">
    <source>
        <dbReference type="Proteomes" id="UP000294508"/>
    </source>
</evidence>
<dbReference type="GO" id="GO:0016301">
    <property type="term" value="F:kinase activity"/>
    <property type="evidence" value="ECO:0007669"/>
    <property type="project" value="UniProtKB-KW"/>
</dbReference>
<dbReference type="SUPFAM" id="SSF53067">
    <property type="entry name" value="Actin-like ATPase domain"/>
    <property type="match status" value="1"/>
</dbReference>
<keyword evidence="4" id="KW-1185">Reference proteome</keyword>
<evidence type="ECO:0000256" key="1">
    <source>
        <dbReference type="ARBA" id="ARBA00006479"/>
    </source>
</evidence>